<dbReference type="InterPro" id="IPR036378">
    <property type="entry name" value="FAS1_dom_sf"/>
</dbReference>
<dbReference type="InterPro" id="IPR000782">
    <property type="entry name" value="FAS1_domain"/>
</dbReference>
<evidence type="ECO:0000256" key="5">
    <source>
        <dbReference type="ARBA" id="ARBA00022729"/>
    </source>
</evidence>
<feature type="chain" id="PRO_5042979607" description="FAS1 domain-containing protein" evidence="12">
    <location>
        <begin position="24"/>
        <end position="293"/>
    </location>
</feature>
<feature type="region of interest" description="Disordered" evidence="11">
    <location>
        <begin position="202"/>
        <end position="271"/>
    </location>
</feature>
<keyword evidence="7" id="KW-0472">Membrane</keyword>
<dbReference type="PROSITE" id="PS50213">
    <property type="entry name" value="FAS1"/>
    <property type="match status" value="1"/>
</dbReference>
<name>A0AAN9HYG7_CROPI</name>
<comment type="function">
    <text evidence="10">May be a cell surface adhesion protein.</text>
</comment>
<evidence type="ECO:0000256" key="9">
    <source>
        <dbReference type="ARBA" id="ARBA00023288"/>
    </source>
</evidence>
<dbReference type="EMBL" id="JAYWIO010000005">
    <property type="protein sequence ID" value="KAK7260813.1"/>
    <property type="molecule type" value="Genomic_DNA"/>
</dbReference>
<dbReference type="GO" id="GO:0005886">
    <property type="term" value="C:plasma membrane"/>
    <property type="evidence" value="ECO:0007669"/>
    <property type="project" value="UniProtKB-SubCell"/>
</dbReference>
<evidence type="ECO:0000256" key="11">
    <source>
        <dbReference type="SAM" id="MobiDB-lite"/>
    </source>
</evidence>
<evidence type="ECO:0000256" key="1">
    <source>
        <dbReference type="ARBA" id="ARBA00004609"/>
    </source>
</evidence>
<dbReference type="GO" id="GO:0098552">
    <property type="term" value="C:side of membrane"/>
    <property type="evidence" value="ECO:0007669"/>
    <property type="project" value="UniProtKB-KW"/>
</dbReference>
<comment type="caution">
    <text evidence="14">The sequence shown here is derived from an EMBL/GenBank/DDBJ whole genome shotgun (WGS) entry which is preliminary data.</text>
</comment>
<dbReference type="PANTHER" id="PTHR32382:SF6">
    <property type="entry name" value="FASCICLIN-LIKE ARABINOGALACTAN PROTEIN 14"/>
    <property type="match status" value="1"/>
</dbReference>
<reference evidence="14 15" key="1">
    <citation type="submission" date="2024-01" db="EMBL/GenBank/DDBJ databases">
        <title>The genomes of 5 underutilized Papilionoideae crops provide insights into root nodulation and disease resistanc.</title>
        <authorList>
            <person name="Yuan L."/>
        </authorList>
    </citation>
    <scope>NUCLEOTIDE SEQUENCE [LARGE SCALE GENOMIC DNA]</scope>
    <source>
        <strain evidence="14">ZHUSHIDOU_FW_LH</strain>
        <tissue evidence="14">Leaf</tissue>
    </source>
</reference>
<evidence type="ECO:0000256" key="8">
    <source>
        <dbReference type="ARBA" id="ARBA00023180"/>
    </source>
</evidence>
<accession>A0AAN9HYG7</accession>
<dbReference type="PANTHER" id="PTHR32382">
    <property type="entry name" value="FASCICLIN-LIKE ARABINOGALACTAN PROTEIN"/>
    <property type="match status" value="1"/>
</dbReference>
<keyword evidence="5 12" id="KW-0732">Signal</keyword>
<proteinExistence type="inferred from homology"/>
<dbReference type="Gene3D" id="2.30.180.10">
    <property type="entry name" value="FAS1 domain"/>
    <property type="match status" value="1"/>
</dbReference>
<protein>
    <recommendedName>
        <fullName evidence="13">FAS1 domain-containing protein</fullName>
    </recommendedName>
</protein>
<comment type="subcellular location">
    <subcellularLocation>
        <location evidence="1">Cell membrane</location>
        <topology evidence="1">Lipid-anchor</topology>
        <topology evidence="1">GPI-anchor</topology>
    </subcellularLocation>
</comment>
<dbReference type="InterPro" id="IPR033254">
    <property type="entry name" value="Plant_FLA"/>
</dbReference>
<keyword evidence="8" id="KW-0325">Glycoprotein</keyword>
<dbReference type="SUPFAM" id="SSF82153">
    <property type="entry name" value="FAS1 domain"/>
    <property type="match status" value="1"/>
</dbReference>
<feature type="compositionally biased region" description="Low complexity" evidence="11">
    <location>
        <begin position="244"/>
        <end position="271"/>
    </location>
</feature>
<evidence type="ECO:0000256" key="6">
    <source>
        <dbReference type="ARBA" id="ARBA00022974"/>
    </source>
</evidence>
<evidence type="ECO:0000256" key="12">
    <source>
        <dbReference type="SAM" id="SignalP"/>
    </source>
</evidence>
<keyword evidence="4" id="KW-0336">GPI-anchor</keyword>
<feature type="compositionally biased region" description="Low complexity" evidence="11">
    <location>
        <begin position="202"/>
        <end position="219"/>
    </location>
</feature>
<feature type="domain" description="FAS1" evidence="13">
    <location>
        <begin position="23"/>
        <end position="169"/>
    </location>
</feature>
<evidence type="ECO:0000313" key="14">
    <source>
        <dbReference type="EMBL" id="KAK7260813.1"/>
    </source>
</evidence>
<keyword evidence="9" id="KW-0449">Lipoprotein</keyword>
<dbReference type="FunFam" id="2.30.180.10:FF:000015">
    <property type="entry name" value="Fasciclin-like arabinogalactan protein 3"/>
    <property type="match status" value="1"/>
</dbReference>
<evidence type="ECO:0000256" key="4">
    <source>
        <dbReference type="ARBA" id="ARBA00022622"/>
    </source>
</evidence>
<keyword evidence="3" id="KW-1003">Cell membrane</keyword>
<organism evidence="14 15">
    <name type="scientific">Crotalaria pallida</name>
    <name type="common">Smooth rattlebox</name>
    <name type="synonym">Crotalaria striata</name>
    <dbReference type="NCBI Taxonomy" id="3830"/>
    <lineage>
        <taxon>Eukaryota</taxon>
        <taxon>Viridiplantae</taxon>
        <taxon>Streptophyta</taxon>
        <taxon>Embryophyta</taxon>
        <taxon>Tracheophyta</taxon>
        <taxon>Spermatophyta</taxon>
        <taxon>Magnoliopsida</taxon>
        <taxon>eudicotyledons</taxon>
        <taxon>Gunneridae</taxon>
        <taxon>Pentapetalae</taxon>
        <taxon>rosids</taxon>
        <taxon>fabids</taxon>
        <taxon>Fabales</taxon>
        <taxon>Fabaceae</taxon>
        <taxon>Papilionoideae</taxon>
        <taxon>50 kb inversion clade</taxon>
        <taxon>genistoids sensu lato</taxon>
        <taxon>core genistoids</taxon>
        <taxon>Crotalarieae</taxon>
        <taxon>Crotalaria</taxon>
    </lineage>
</organism>
<dbReference type="Proteomes" id="UP001372338">
    <property type="component" value="Unassembled WGS sequence"/>
</dbReference>
<sequence length="293" mass="29823">MSFKNSSLLCFSLLLAFSCAVHAFDITKLLKKYPELSTFNNYLTQTNLAAQINSRNTITVLAVDNDAASSLSGKSQDAIKAIISTHVVLDYFDQKKLTEAIGGKEQLTTLYQSSGLAVNQQGFIKVELVGEGNIGFGSAVKGAHADAELVKTVTAQPYNISILQISKLIVFPGADSTKAQSAKAPVAAAVVAKAPVSSKTAKAPASSRKVTAPSPSPSSSDDESATADSPGEADAPEAATPSLSPSVAEAPGPAGAADGAADAQAPSSSSSSIKIGLVGAVAVMSFASLLVTF</sequence>
<evidence type="ECO:0000313" key="15">
    <source>
        <dbReference type="Proteomes" id="UP001372338"/>
    </source>
</evidence>
<keyword evidence="15" id="KW-1185">Reference proteome</keyword>
<evidence type="ECO:0000256" key="2">
    <source>
        <dbReference type="ARBA" id="ARBA00007843"/>
    </source>
</evidence>
<dbReference type="Pfam" id="PF02469">
    <property type="entry name" value="Fasciclin"/>
    <property type="match status" value="1"/>
</dbReference>
<evidence type="ECO:0000256" key="3">
    <source>
        <dbReference type="ARBA" id="ARBA00022475"/>
    </source>
</evidence>
<gene>
    <name evidence="14" type="ORF">RIF29_27111</name>
</gene>
<feature type="signal peptide" evidence="12">
    <location>
        <begin position="1"/>
        <end position="23"/>
    </location>
</feature>
<evidence type="ECO:0000256" key="10">
    <source>
        <dbReference type="ARBA" id="ARBA00024686"/>
    </source>
</evidence>
<evidence type="ECO:0000259" key="13">
    <source>
        <dbReference type="PROSITE" id="PS50213"/>
    </source>
</evidence>
<comment type="similarity">
    <text evidence="2">Belongs to the fasciclin-like AGP family.</text>
</comment>
<evidence type="ECO:0000256" key="7">
    <source>
        <dbReference type="ARBA" id="ARBA00023136"/>
    </source>
</evidence>
<dbReference type="AlphaFoldDB" id="A0AAN9HYG7"/>
<dbReference type="PROSITE" id="PS51257">
    <property type="entry name" value="PROKAR_LIPOPROTEIN"/>
    <property type="match status" value="1"/>
</dbReference>
<keyword evidence="6" id="KW-0654">Proteoglycan</keyword>